<dbReference type="Proteomes" id="UP000198619">
    <property type="component" value="Unassembled WGS sequence"/>
</dbReference>
<feature type="transmembrane region" description="Helical" evidence="5">
    <location>
        <begin position="20"/>
        <end position="42"/>
    </location>
</feature>
<feature type="transmembrane region" description="Helical" evidence="5">
    <location>
        <begin position="94"/>
        <end position="114"/>
    </location>
</feature>
<dbReference type="GO" id="GO:0016020">
    <property type="term" value="C:membrane"/>
    <property type="evidence" value="ECO:0007669"/>
    <property type="project" value="UniProtKB-SubCell"/>
</dbReference>
<name>A0A1I0ZWP4_9CLOT</name>
<feature type="domain" description="STAS" evidence="6">
    <location>
        <begin position="428"/>
        <end position="539"/>
    </location>
</feature>
<keyword evidence="3 5" id="KW-1133">Transmembrane helix</keyword>
<evidence type="ECO:0000256" key="4">
    <source>
        <dbReference type="ARBA" id="ARBA00023136"/>
    </source>
</evidence>
<dbReference type="PANTHER" id="PTHR11814">
    <property type="entry name" value="SULFATE TRANSPORTER"/>
    <property type="match status" value="1"/>
</dbReference>
<reference evidence="7 8" key="1">
    <citation type="submission" date="2016-10" db="EMBL/GenBank/DDBJ databases">
        <authorList>
            <person name="de Groot N.N."/>
        </authorList>
    </citation>
    <scope>NUCLEOTIDE SEQUENCE [LARGE SCALE GENOMIC DNA]</scope>
    <source>
        <strain evidence="7 8">DSM 12271</strain>
    </source>
</reference>
<gene>
    <name evidence="7" type="ORF">SAMN04488528_102625</name>
</gene>
<feature type="transmembrane region" description="Helical" evidence="5">
    <location>
        <begin position="377"/>
        <end position="406"/>
    </location>
</feature>
<feature type="transmembrane region" description="Helical" evidence="5">
    <location>
        <begin position="170"/>
        <end position="189"/>
    </location>
</feature>
<evidence type="ECO:0000256" key="5">
    <source>
        <dbReference type="SAM" id="Phobius"/>
    </source>
</evidence>
<feature type="transmembrane region" description="Helical" evidence="5">
    <location>
        <begin position="120"/>
        <end position="138"/>
    </location>
</feature>
<dbReference type="InterPro" id="IPR001902">
    <property type="entry name" value="SLC26A/SulP_fam"/>
</dbReference>
<dbReference type="GO" id="GO:0055085">
    <property type="term" value="P:transmembrane transport"/>
    <property type="evidence" value="ECO:0007669"/>
    <property type="project" value="InterPro"/>
</dbReference>
<dbReference type="Gene3D" id="3.30.750.24">
    <property type="entry name" value="STAS domain"/>
    <property type="match status" value="1"/>
</dbReference>
<evidence type="ECO:0000313" key="7">
    <source>
        <dbReference type="EMBL" id="SFB29772.1"/>
    </source>
</evidence>
<dbReference type="OrthoDB" id="9771198at2"/>
<evidence type="ECO:0000256" key="3">
    <source>
        <dbReference type="ARBA" id="ARBA00022989"/>
    </source>
</evidence>
<keyword evidence="8" id="KW-1185">Reference proteome</keyword>
<keyword evidence="2 5" id="KW-0812">Transmembrane</keyword>
<feature type="transmembrane region" description="Helical" evidence="5">
    <location>
        <begin position="284"/>
        <end position="306"/>
    </location>
</feature>
<dbReference type="InterPro" id="IPR002645">
    <property type="entry name" value="STAS_dom"/>
</dbReference>
<feature type="transmembrane region" description="Helical" evidence="5">
    <location>
        <begin position="252"/>
        <end position="272"/>
    </location>
</feature>
<dbReference type="InterPro" id="IPR036513">
    <property type="entry name" value="STAS_dom_sf"/>
</dbReference>
<dbReference type="Pfam" id="PF00916">
    <property type="entry name" value="Sulfate_transp"/>
    <property type="match status" value="1"/>
</dbReference>
<dbReference type="AlphaFoldDB" id="A0A1I0ZWP4"/>
<evidence type="ECO:0000256" key="2">
    <source>
        <dbReference type="ARBA" id="ARBA00022692"/>
    </source>
</evidence>
<dbReference type="STRING" id="84698.SAMN04488528_102625"/>
<feature type="transmembrane region" description="Helical" evidence="5">
    <location>
        <begin position="54"/>
        <end position="87"/>
    </location>
</feature>
<dbReference type="Pfam" id="PF01740">
    <property type="entry name" value="STAS"/>
    <property type="match status" value="1"/>
</dbReference>
<proteinExistence type="predicted"/>
<feature type="transmembrane region" description="Helical" evidence="5">
    <location>
        <begin position="195"/>
        <end position="213"/>
    </location>
</feature>
<dbReference type="PROSITE" id="PS50801">
    <property type="entry name" value="STAS"/>
    <property type="match status" value="1"/>
</dbReference>
<dbReference type="EMBL" id="FOKI01000026">
    <property type="protein sequence ID" value="SFB29772.1"/>
    <property type="molecule type" value="Genomic_DNA"/>
</dbReference>
<evidence type="ECO:0000259" key="6">
    <source>
        <dbReference type="PROSITE" id="PS50801"/>
    </source>
</evidence>
<dbReference type="SUPFAM" id="SSF52091">
    <property type="entry name" value="SpoIIaa-like"/>
    <property type="match status" value="1"/>
</dbReference>
<evidence type="ECO:0000256" key="1">
    <source>
        <dbReference type="ARBA" id="ARBA00004141"/>
    </source>
</evidence>
<accession>A0A1I0ZWP4</accession>
<evidence type="ECO:0000313" key="8">
    <source>
        <dbReference type="Proteomes" id="UP000198619"/>
    </source>
</evidence>
<keyword evidence="4 5" id="KW-0472">Membrane</keyword>
<dbReference type="InterPro" id="IPR011547">
    <property type="entry name" value="SLC26A/SulP_dom"/>
</dbReference>
<comment type="subcellular location">
    <subcellularLocation>
        <location evidence="1">Membrane</location>
        <topology evidence="1">Multi-pass membrane protein</topology>
    </subcellularLocation>
</comment>
<protein>
    <submittedName>
        <fullName evidence="7">Sulfate permease, SulP family</fullName>
    </submittedName>
</protein>
<dbReference type="NCBIfam" id="TIGR00815">
    <property type="entry name" value="sulP"/>
    <property type="match status" value="1"/>
</dbReference>
<dbReference type="RefSeq" id="WP_090042333.1">
    <property type="nucleotide sequence ID" value="NZ_FOKI01000026.1"/>
</dbReference>
<sequence>MKPMLFTMIKKGEFNKERIIKDIIAGIIVAIIALPLSVALGISSGVSPEKGLITAIIAGLLISFLGGSRVQIGGPTGAFVVIVYGIIETYGFEGLVISTIMAGIILIFLGLMRLGSVIKFVPHPVTVGFTAGIAITLLSTQIKDFLGLNIEKVPAEFIPKINSYLQNISTINLTALAIGIISLIIMIFWPKVNKTIPGSLIAIIITTLLVNLLKLPVDTIGSRYTEISAAIPTPSIPNINLQTIQSLIKPSFTIAILAAIESLLSAVVADGMIGSKHDSNMELIAQGVGNIASGLFGGIPATGAIARTAANVKNGGKSPIAGIVHAIMLFLIMIVFMPLAKLIPMTTLAGVLIIVSYNMGEWKTFYSLFKAPKSDVIILIVTFLLTVIFDLVVAIEIGMVLTMFLFMKRISETTNIETSECSNEFNKSTDKNNMNDNVLVYEINGPFFFGVVQKFIDAMKGLNSTHDVLVLDMKNATAIDSTAMDALIRLHRRCETHNVRLLLADINKQPKKVLRGMGFIDLIGEKSIFKTKEEALSSF</sequence>
<dbReference type="CDD" id="cd07042">
    <property type="entry name" value="STAS_SulP_like_sulfate_transporter"/>
    <property type="match status" value="1"/>
</dbReference>
<organism evidence="7 8">
    <name type="scientific">Clostridium frigidicarnis</name>
    <dbReference type="NCBI Taxonomy" id="84698"/>
    <lineage>
        <taxon>Bacteria</taxon>
        <taxon>Bacillati</taxon>
        <taxon>Bacillota</taxon>
        <taxon>Clostridia</taxon>
        <taxon>Eubacteriales</taxon>
        <taxon>Clostridiaceae</taxon>
        <taxon>Clostridium</taxon>
    </lineage>
</organism>